<dbReference type="Gene3D" id="3.90.70.10">
    <property type="entry name" value="Cysteine proteinases"/>
    <property type="match status" value="2"/>
</dbReference>
<dbReference type="GO" id="GO:0005829">
    <property type="term" value="C:cytosol"/>
    <property type="evidence" value="ECO:0007669"/>
    <property type="project" value="TreeGrafter"/>
</dbReference>
<organism evidence="10 11">
    <name type="scientific">Lachnellula willkommii</name>
    <dbReference type="NCBI Taxonomy" id="215461"/>
    <lineage>
        <taxon>Eukaryota</taxon>
        <taxon>Fungi</taxon>
        <taxon>Dikarya</taxon>
        <taxon>Ascomycota</taxon>
        <taxon>Pezizomycotina</taxon>
        <taxon>Leotiomycetes</taxon>
        <taxon>Helotiales</taxon>
        <taxon>Lachnaceae</taxon>
        <taxon>Lachnellula</taxon>
    </lineage>
</organism>
<dbReference type="PANTHER" id="PTHR24006:SF722">
    <property type="entry name" value="UBIQUITIN CARBOXYL-TERMINAL HYDROLASE 48"/>
    <property type="match status" value="1"/>
</dbReference>
<feature type="region of interest" description="Disordered" evidence="8">
    <location>
        <begin position="705"/>
        <end position="748"/>
    </location>
</feature>
<sequence length="911" mass="101232">MNRFLSKREKPGAPGTHKRDKSRDKSGERTVPAKVKYLHAKASITCPPLILRKRKPFSKSMSSISAAFSNPHGKSSPILQTTTSTIYTSSANSRPGLFLQTTVSSDGLRSIFKTDPQKKADKELSVKISKIKDRLQQKGFTGIEDEQVNYALSSEQANGDVDKAFGMVLLFQESVEGQIKVYDPKINMVGAVNREFVTCYLDSLLFAMFARLGSFEPILHNTFEDEPRRRLATLIRLWVNMLRSGKLITTDITRYLQEALEECGWPDAAKLEQQDTSEAFSFITEQLLLPLLTLKMDIYHTGADDDPDDHKVVHERLLEVGIPEDHDPDAPIKFEDCLEGYFNNNIEVTRNLHRSNTISSVRSARSHSTGAGSPPRLETREISWSQTPTSCSETPTTTTTATTAESPITPVSPGGRKRGASIFQQMVDNDETGEPVTPRERVGTPASMRKGSKAVMMPAWQFYNLLRPLPFSKYIMPHPYNCGPLPRHVLIGKIAWNTQHSAKTDEDVATHFEMVRPVLGICLKRYSMTENGEAKKNKTFVDIPLDIRLPHFIEEDMRPENDPLMGNFKLSLQSVICHQGESVNSGHYISLVRGTTEAPDGDIRSNRRLSNIDHPPHYSSERWIKFDDLANPRVSYVDIEQALRDETPYLLFYQVQPTVEYSLPPCEVDPPSYVDSGIGLKVYSPVGGTEESYFEGAVNGSATNGSVPIESATHGPGPSIRFSSEVERPDPSRKSLNIDEGADERRGSTAMTEISMASTVSSAVFSSPVTPNEETTAQRMSRAAARFKKTGSKSRPTSASGEGRLSSTLQRLNWKNSREVLTKNGAAVEPGRSNEMSDQLDGPVASSRNSVVIDEHALKPGEKSPERPKSKMGRKRDKSKEPTNSPEKHHTHLHKTKGKGNEGPERECITM</sequence>
<feature type="region of interest" description="Disordered" evidence="8">
    <location>
        <begin position="430"/>
        <end position="449"/>
    </location>
</feature>
<keyword evidence="6" id="KW-0378">Hydrolase</keyword>
<evidence type="ECO:0000256" key="8">
    <source>
        <dbReference type="SAM" id="MobiDB-lite"/>
    </source>
</evidence>
<feature type="domain" description="USP" evidence="9">
    <location>
        <begin position="189"/>
        <end position="656"/>
    </location>
</feature>
<evidence type="ECO:0000256" key="5">
    <source>
        <dbReference type="ARBA" id="ARBA00022786"/>
    </source>
</evidence>
<evidence type="ECO:0000256" key="7">
    <source>
        <dbReference type="ARBA" id="ARBA00022807"/>
    </source>
</evidence>
<dbReference type="InterPro" id="IPR050164">
    <property type="entry name" value="Peptidase_C19"/>
</dbReference>
<keyword evidence="4" id="KW-0645">Protease</keyword>
<reference evidence="10 11" key="1">
    <citation type="submission" date="2018-05" db="EMBL/GenBank/DDBJ databases">
        <title>Genome sequencing and assembly of the regulated plant pathogen Lachnellula willkommii and related sister species for the development of diagnostic species identification markers.</title>
        <authorList>
            <person name="Giroux E."/>
            <person name="Bilodeau G."/>
        </authorList>
    </citation>
    <scope>NUCLEOTIDE SEQUENCE [LARGE SCALE GENOMIC DNA]</scope>
    <source>
        <strain evidence="10 11">CBS 172.35</strain>
    </source>
</reference>
<feature type="compositionally biased region" description="Polar residues" evidence="8">
    <location>
        <begin position="359"/>
        <end position="371"/>
    </location>
</feature>
<dbReference type="PROSITE" id="PS50235">
    <property type="entry name" value="USP_3"/>
    <property type="match status" value="1"/>
</dbReference>
<keyword evidence="7" id="KW-0788">Thiol protease</keyword>
<dbReference type="SUPFAM" id="SSF54001">
    <property type="entry name" value="Cysteine proteinases"/>
    <property type="match status" value="1"/>
</dbReference>
<proteinExistence type="inferred from homology"/>
<dbReference type="Pfam" id="PF00443">
    <property type="entry name" value="UCH"/>
    <property type="match status" value="1"/>
</dbReference>
<dbReference type="InterPro" id="IPR028889">
    <property type="entry name" value="USP"/>
</dbReference>
<dbReference type="EMBL" id="QGML01002744">
    <property type="protein sequence ID" value="TVY87111.1"/>
    <property type="molecule type" value="Genomic_DNA"/>
</dbReference>
<feature type="region of interest" description="Disordered" evidence="8">
    <location>
        <begin position="1"/>
        <end position="32"/>
    </location>
</feature>
<evidence type="ECO:0000259" key="9">
    <source>
        <dbReference type="PROSITE" id="PS50235"/>
    </source>
</evidence>
<dbReference type="InterPro" id="IPR038765">
    <property type="entry name" value="Papain-like_cys_pep_sf"/>
</dbReference>
<dbReference type="GO" id="GO:0016579">
    <property type="term" value="P:protein deubiquitination"/>
    <property type="evidence" value="ECO:0007669"/>
    <property type="project" value="InterPro"/>
</dbReference>
<comment type="similarity">
    <text evidence="2">Belongs to the peptidase C19 family.</text>
</comment>
<evidence type="ECO:0000313" key="10">
    <source>
        <dbReference type="EMBL" id="TVY87111.1"/>
    </source>
</evidence>
<dbReference type="GO" id="GO:0004843">
    <property type="term" value="F:cysteine-type deubiquitinase activity"/>
    <property type="evidence" value="ECO:0007669"/>
    <property type="project" value="UniProtKB-EC"/>
</dbReference>
<evidence type="ECO:0000256" key="4">
    <source>
        <dbReference type="ARBA" id="ARBA00022670"/>
    </source>
</evidence>
<feature type="compositionally biased region" description="Low complexity" evidence="8">
    <location>
        <begin position="385"/>
        <end position="409"/>
    </location>
</feature>
<feature type="compositionally biased region" description="Polar residues" evidence="8">
    <location>
        <begin position="793"/>
        <end position="815"/>
    </location>
</feature>
<dbReference type="GO" id="GO:0006508">
    <property type="term" value="P:proteolysis"/>
    <property type="evidence" value="ECO:0007669"/>
    <property type="project" value="UniProtKB-KW"/>
</dbReference>
<gene>
    <name evidence="10" type="ORF">LAWI1_G006471</name>
</gene>
<feature type="region of interest" description="Disordered" evidence="8">
    <location>
        <begin position="359"/>
        <end position="417"/>
    </location>
</feature>
<evidence type="ECO:0000256" key="3">
    <source>
        <dbReference type="ARBA" id="ARBA00012759"/>
    </source>
</evidence>
<dbReference type="GO" id="GO:0005634">
    <property type="term" value="C:nucleus"/>
    <property type="evidence" value="ECO:0007669"/>
    <property type="project" value="UniProtKB-SubCell"/>
</dbReference>
<feature type="compositionally biased region" description="Basic and acidic residues" evidence="8">
    <location>
        <begin position="1"/>
        <end position="11"/>
    </location>
</feature>
<keyword evidence="5" id="KW-0833">Ubl conjugation pathway</keyword>
<feature type="compositionally biased region" description="Polar residues" evidence="8">
    <location>
        <begin position="760"/>
        <end position="779"/>
    </location>
</feature>
<accession>A0A559M2C0</accession>
<dbReference type="Proteomes" id="UP000315522">
    <property type="component" value="Unassembled WGS sequence"/>
</dbReference>
<dbReference type="AlphaFoldDB" id="A0A559M2C0"/>
<evidence type="ECO:0000256" key="2">
    <source>
        <dbReference type="ARBA" id="ARBA00009085"/>
    </source>
</evidence>
<feature type="region of interest" description="Disordered" evidence="8">
    <location>
        <begin position="760"/>
        <end position="911"/>
    </location>
</feature>
<feature type="compositionally biased region" description="Basic and acidic residues" evidence="8">
    <location>
        <begin position="853"/>
        <end position="869"/>
    </location>
</feature>
<evidence type="ECO:0000256" key="1">
    <source>
        <dbReference type="ARBA" id="ARBA00000707"/>
    </source>
</evidence>
<protein>
    <recommendedName>
        <fullName evidence="3">ubiquitinyl hydrolase 1</fullName>
        <ecNumber evidence="3">3.4.19.12</ecNumber>
    </recommendedName>
</protein>
<dbReference type="PANTHER" id="PTHR24006">
    <property type="entry name" value="UBIQUITIN CARBOXYL-TERMINAL HYDROLASE"/>
    <property type="match status" value="1"/>
</dbReference>
<dbReference type="InterPro" id="IPR001394">
    <property type="entry name" value="Peptidase_C19_UCH"/>
</dbReference>
<feature type="compositionally biased region" description="Basic and acidic residues" evidence="8">
    <location>
        <begin position="724"/>
        <end position="747"/>
    </location>
</feature>
<comment type="catalytic activity">
    <reaction evidence="1">
        <text>Thiol-dependent hydrolysis of ester, thioester, amide, peptide and isopeptide bonds formed by the C-terminal Gly of ubiquitin (a 76-residue protein attached to proteins as an intracellular targeting signal).</text>
        <dbReference type="EC" id="3.4.19.12"/>
    </reaction>
</comment>
<keyword evidence="11" id="KW-1185">Reference proteome</keyword>
<evidence type="ECO:0000256" key="6">
    <source>
        <dbReference type="ARBA" id="ARBA00022801"/>
    </source>
</evidence>
<comment type="caution">
    <text evidence="10">The sequence shown here is derived from an EMBL/GenBank/DDBJ whole genome shotgun (WGS) entry which is preliminary data.</text>
</comment>
<name>A0A559M2C0_9HELO</name>
<evidence type="ECO:0000313" key="11">
    <source>
        <dbReference type="Proteomes" id="UP000315522"/>
    </source>
</evidence>
<feature type="compositionally biased region" description="Basic residues" evidence="8">
    <location>
        <begin position="889"/>
        <end position="898"/>
    </location>
</feature>
<feature type="compositionally biased region" description="Basic and acidic residues" evidence="8">
    <location>
        <begin position="899"/>
        <end position="911"/>
    </location>
</feature>
<dbReference type="EC" id="3.4.19.12" evidence="3"/>